<gene>
    <name evidence="1" type="ORF">FUA23_13125</name>
</gene>
<evidence type="ECO:0000313" key="2">
    <source>
        <dbReference type="Proteomes" id="UP000321907"/>
    </source>
</evidence>
<dbReference type="RefSeq" id="WP_147931205.1">
    <property type="nucleotide sequence ID" value="NZ_VOXD01000019.1"/>
</dbReference>
<organism evidence="1 2">
    <name type="scientific">Neolewinella aurantiaca</name>
    <dbReference type="NCBI Taxonomy" id="2602767"/>
    <lineage>
        <taxon>Bacteria</taxon>
        <taxon>Pseudomonadati</taxon>
        <taxon>Bacteroidota</taxon>
        <taxon>Saprospiria</taxon>
        <taxon>Saprospirales</taxon>
        <taxon>Lewinellaceae</taxon>
        <taxon>Neolewinella</taxon>
    </lineage>
</organism>
<dbReference type="EMBL" id="VOXD01000019">
    <property type="protein sequence ID" value="TXF88788.1"/>
    <property type="molecule type" value="Genomic_DNA"/>
</dbReference>
<protein>
    <submittedName>
        <fullName evidence="1">Uncharacterized protein</fullName>
    </submittedName>
</protein>
<sequence>MMTIEKMKLKSDRPAGSFLTRVLNTLGLLLPLLVFTGCPADTDLVPAYVMMEGFELQTPGQGTPTSDIPEVWVFADAEFIGVFGLPARIPVPRAGSSQIRLEPGVRQNGSSATPEPYDFYTPVNLTLELTPGETINIGTQPITYKPEVRFSIFETFEPGDVRAFSEVINGMGTLAPTQEIVRTGDYSGKIHLTADSPVFEVASEQSFPDLTATRRYVWLEMDFLSAADGRIGVSGSNGLNSSSLFDPSFRPQEQWTKIYFDITNIIVDLNLDPIQINLAAILPQDLEEGDVYLDNIKLIHF</sequence>
<evidence type="ECO:0000313" key="1">
    <source>
        <dbReference type="EMBL" id="TXF88788.1"/>
    </source>
</evidence>
<comment type="caution">
    <text evidence="1">The sequence shown here is derived from an EMBL/GenBank/DDBJ whole genome shotgun (WGS) entry which is preliminary data.</text>
</comment>
<dbReference type="Proteomes" id="UP000321907">
    <property type="component" value="Unassembled WGS sequence"/>
</dbReference>
<dbReference type="OrthoDB" id="1491784at2"/>
<reference evidence="1 2" key="1">
    <citation type="submission" date="2019-08" db="EMBL/GenBank/DDBJ databases">
        <title>Lewinella sp. strain SSH13 Genome sequencing and assembly.</title>
        <authorList>
            <person name="Kim I."/>
        </authorList>
    </citation>
    <scope>NUCLEOTIDE SEQUENCE [LARGE SCALE GENOMIC DNA]</scope>
    <source>
        <strain evidence="1 2">SSH13</strain>
    </source>
</reference>
<accession>A0A5C7FEV4</accession>
<dbReference type="AlphaFoldDB" id="A0A5C7FEV4"/>
<proteinExistence type="predicted"/>
<name>A0A5C7FEV4_9BACT</name>
<keyword evidence="2" id="KW-1185">Reference proteome</keyword>